<evidence type="ECO:0000256" key="1">
    <source>
        <dbReference type="SAM" id="MobiDB-lite"/>
    </source>
</evidence>
<feature type="region of interest" description="Disordered" evidence="1">
    <location>
        <begin position="85"/>
        <end position="107"/>
    </location>
</feature>
<proteinExistence type="predicted"/>
<dbReference type="WBParaSite" id="nRc.2.0.1.t31736-RA">
    <property type="protein sequence ID" value="nRc.2.0.1.t31736-RA"/>
    <property type="gene ID" value="nRc.2.0.1.g31736"/>
</dbReference>
<protein>
    <submittedName>
        <fullName evidence="3">Uncharacterized protein</fullName>
    </submittedName>
</protein>
<feature type="compositionally biased region" description="Polar residues" evidence="1">
    <location>
        <begin position="96"/>
        <end position="107"/>
    </location>
</feature>
<sequence length="107" mass="12923">MLVCQVKGGFRPEKAKRRKRIMEEKDVGEMERHGGKRRWRKAIKTADARVVFYKIRTNISKNFQIVVTRFDRLFDTRRYRLMRQETKQEKEVSPLFSETQNSEVSKQ</sequence>
<dbReference type="Proteomes" id="UP000887565">
    <property type="component" value="Unplaced"/>
</dbReference>
<accession>A0A915JZ19</accession>
<name>A0A915JZ19_ROMCU</name>
<evidence type="ECO:0000313" key="2">
    <source>
        <dbReference type="Proteomes" id="UP000887565"/>
    </source>
</evidence>
<evidence type="ECO:0000313" key="3">
    <source>
        <dbReference type="WBParaSite" id="nRc.2.0.1.t31736-RA"/>
    </source>
</evidence>
<organism evidence="2 3">
    <name type="scientific">Romanomermis culicivorax</name>
    <name type="common">Nematode worm</name>
    <dbReference type="NCBI Taxonomy" id="13658"/>
    <lineage>
        <taxon>Eukaryota</taxon>
        <taxon>Metazoa</taxon>
        <taxon>Ecdysozoa</taxon>
        <taxon>Nematoda</taxon>
        <taxon>Enoplea</taxon>
        <taxon>Dorylaimia</taxon>
        <taxon>Mermithida</taxon>
        <taxon>Mermithoidea</taxon>
        <taxon>Mermithidae</taxon>
        <taxon>Romanomermis</taxon>
    </lineage>
</organism>
<dbReference type="AlphaFoldDB" id="A0A915JZ19"/>
<reference evidence="3" key="1">
    <citation type="submission" date="2022-11" db="UniProtKB">
        <authorList>
            <consortium name="WormBaseParasite"/>
        </authorList>
    </citation>
    <scope>IDENTIFICATION</scope>
</reference>
<keyword evidence="2" id="KW-1185">Reference proteome</keyword>